<dbReference type="PROSITE" id="PS00138">
    <property type="entry name" value="SUBTILASE_SER"/>
    <property type="match status" value="1"/>
</dbReference>
<dbReference type="Gene3D" id="3.40.50.200">
    <property type="entry name" value="Peptidase S8/S53 domain"/>
    <property type="match status" value="1"/>
</dbReference>
<feature type="compositionally biased region" description="Pro residues" evidence="4">
    <location>
        <begin position="1021"/>
        <end position="1033"/>
    </location>
</feature>
<dbReference type="InterPro" id="IPR036852">
    <property type="entry name" value="Peptidase_S8/S53_dom_sf"/>
</dbReference>
<dbReference type="AlphaFoldDB" id="A0A6A5VY31"/>
<dbReference type="GO" id="GO:0004252">
    <property type="term" value="F:serine-type endopeptidase activity"/>
    <property type="evidence" value="ECO:0007669"/>
    <property type="project" value="InterPro"/>
</dbReference>
<dbReference type="EMBL" id="ML977659">
    <property type="protein sequence ID" value="KAF1994463.1"/>
    <property type="molecule type" value="Genomic_DNA"/>
</dbReference>
<evidence type="ECO:0000313" key="6">
    <source>
        <dbReference type="EMBL" id="KAF1994463.1"/>
    </source>
</evidence>
<dbReference type="Proteomes" id="UP000799779">
    <property type="component" value="Unassembled WGS sequence"/>
</dbReference>
<evidence type="ECO:0000259" key="5">
    <source>
        <dbReference type="Pfam" id="PF00082"/>
    </source>
</evidence>
<dbReference type="SUPFAM" id="SSF52743">
    <property type="entry name" value="Subtilisin-like"/>
    <property type="match status" value="1"/>
</dbReference>
<feature type="compositionally biased region" description="Low complexity" evidence="4">
    <location>
        <begin position="170"/>
        <end position="186"/>
    </location>
</feature>
<dbReference type="InterPro" id="IPR000209">
    <property type="entry name" value="Peptidase_S8/S53_dom"/>
</dbReference>
<dbReference type="CDD" id="cd00306">
    <property type="entry name" value="Peptidases_S8_S53"/>
    <property type="match status" value="1"/>
</dbReference>
<gene>
    <name evidence="6" type="ORF">P154DRAFT_567311</name>
</gene>
<feature type="domain" description="Peptidase S8/S53" evidence="5">
    <location>
        <begin position="603"/>
        <end position="851"/>
    </location>
</feature>
<feature type="compositionally biased region" description="Basic and acidic residues" evidence="4">
    <location>
        <begin position="999"/>
        <end position="1020"/>
    </location>
</feature>
<evidence type="ECO:0000256" key="2">
    <source>
        <dbReference type="ARBA" id="ARBA00022801"/>
    </source>
</evidence>
<dbReference type="Pfam" id="PF00082">
    <property type="entry name" value="Peptidase_S8"/>
    <property type="match status" value="1"/>
</dbReference>
<proteinExistence type="predicted"/>
<keyword evidence="1" id="KW-0645">Protease</keyword>
<evidence type="ECO:0000256" key="1">
    <source>
        <dbReference type="ARBA" id="ARBA00022670"/>
    </source>
</evidence>
<dbReference type="GO" id="GO:0006508">
    <property type="term" value="P:proteolysis"/>
    <property type="evidence" value="ECO:0007669"/>
    <property type="project" value="UniProtKB-KW"/>
</dbReference>
<dbReference type="OrthoDB" id="73875at2759"/>
<dbReference type="InterPro" id="IPR023828">
    <property type="entry name" value="Peptidase_S8_Ser-AS"/>
</dbReference>
<accession>A0A6A5VY31</accession>
<feature type="region of interest" description="Disordered" evidence="4">
    <location>
        <begin position="998"/>
        <end position="1038"/>
    </location>
</feature>
<feature type="compositionally biased region" description="Polar residues" evidence="4">
    <location>
        <begin position="931"/>
        <end position="946"/>
    </location>
</feature>
<name>A0A6A5VY31_9PLEO</name>
<evidence type="ECO:0000256" key="4">
    <source>
        <dbReference type="SAM" id="MobiDB-lite"/>
    </source>
</evidence>
<keyword evidence="2" id="KW-0378">Hydrolase</keyword>
<organism evidence="6 7">
    <name type="scientific">Amniculicola lignicola CBS 123094</name>
    <dbReference type="NCBI Taxonomy" id="1392246"/>
    <lineage>
        <taxon>Eukaryota</taxon>
        <taxon>Fungi</taxon>
        <taxon>Dikarya</taxon>
        <taxon>Ascomycota</taxon>
        <taxon>Pezizomycotina</taxon>
        <taxon>Dothideomycetes</taxon>
        <taxon>Pleosporomycetidae</taxon>
        <taxon>Pleosporales</taxon>
        <taxon>Amniculicolaceae</taxon>
        <taxon>Amniculicola</taxon>
    </lineage>
</organism>
<sequence length="1144" mass="125431">MTEETKKRRAGEYKNLNFGGTSDWAIDLQGEGTNANKGEVVYLDPTVWQKPQAYCSAPCVLVFPPSQLPSSTTINMGKYTTSVLYGSTTVTNSVTKLITTTTTTLTLTLPTVTTDKISYSNVNISRNAETSSLWVEVSVPIPPVTATLPDGSKGSTTRVLSLPAWPSITNGPPANNDPGNPNHPNNSSSWFSAPDPITMTAPPEETDPPVTTLPTWSTYPPYAVEPLENDDDDDEDHHHGGGGGVRIKTSCKIWVFNLCPGKSKIKSLRWILPPGIYPRGFPPLDIIGPPPPPGLGPGPKFTIKPPMLPWPRVTIHPGGTMEYEDEPPCGTESAEFCSTTITKSETLVGTSTSTITKKDSGCETMYGCHLTGVDATKTVTSTTCEPTDNPDTYEPQKPGCPAPAIVYPSDPKNVGNIPQILSAYKDAVPVKLGSEDWTAFYWIPYLGVDTMAKLRASSYVRFAYYYEEYNNNVGTSMDEDDVDEEWVDLDSDARGKEPDMDAMPHAKLAETVLDVDGDLDTDTDLFNDTIPQQTHRNEPRVNQFHIPRETEFWSPSQVSLPKDSVWGSPGSNSFDPANPNDEKYTYNYDIADASDTYVYVIHDEGVWTAHTEFLGRKFEYLNSGSNFGPKAEYKPNYRHGSGVAAQILGNKLGICPTCTVVMVTSTVPKNKKVPEWQVYPHEFLIAQLIDVLDDVRTKGRKGKATLNMSYSWPVGVVTAPFLLAFQSLLFKLDNEGVLLAASANNHALENTEGVEISRYLAKFSDPNDVYGGIVNMVVVSAADWKTQRAPFSQYSDYVTTFAPGNNIACPGDPFLEKDTPYRPCDGTSYATPQVAALANYFRSVPSKWESQLDKTANLKKFIQLFHRRFAVHGHPVNPTDRNPIIWNGQVGEHSCLRDWDSTEEWHKVCPNINDDLEKEPVNPGQPVTPCQRGQNGNPTKRQNGGSSCPLIPGNNGPGKNINWQQGPSQPECTAQDHCGGKVCEGYYCNPNPKVLHPPDYYDPKDPDNPHGPTKPEDIPKPIEPNPSNPPTDPNKPLGPMDPNNAECRQCGTDLGGSLCLPAYHSCLLNECWANSHCTACKFDCELLFIGGPDPTDPHSPECLECGDNLGSSNCPASDDECLVDQCLNDETCFYCKFDCNSLRG</sequence>
<evidence type="ECO:0000256" key="3">
    <source>
        <dbReference type="ARBA" id="ARBA00022825"/>
    </source>
</evidence>
<feature type="compositionally biased region" description="Low complexity" evidence="4">
    <location>
        <begin position="951"/>
        <end position="962"/>
    </location>
</feature>
<feature type="region of interest" description="Disordered" evidence="4">
    <location>
        <begin position="165"/>
        <end position="216"/>
    </location>
</feature>
<evidence type="ECO:0000313" key="7">
    <source>
        <dbReference type="Proteomes" id="UP000799779"/>
    </source>
</evidence>
<keyword evidence="7" id="KW-1185">Reference proteome</keyword>
<feature type="region of interest" description="Disordered" evidence="4">
    <location>
        <begin position="916"/>
        <end position="971"/>
    </location>
</feature>
<keyword evidence="3" id="KW-0720">Serine protease</keyword>
<protein>
    <recommendedName>
        <fullName evidence="5">Peptidase S8/S53 domain-containing protein</fullName>
    </recommendedName>
</protein>
<reference evidence="6" key="1">
    <citation type="journal article" date="2020" name="Stud. Mycol.">
        <title>101 Dothideomycetes genomes: a test case for predicting lifestyles and emergence of pathogens.</title>
        <authorList>
            <person name="Haridas S."/>
            <person name="Albert R."/>
            <person name="Binder M."/>
            <person name="Bloem J."/>
            <person name="Labutti K."/>
            <person name="Salamov A."/>
            <person name="Andreopoulos B."/>
            <person name="Baker S."/>
            <person name="Barry K."/>
            <person name="Bills G."/>
            <person name="Bluhm B."/>
            <person name="Cannon C."/>
            <person name="Castanera R."/>
            <person name="Culley D."/>
            <person name="Daum C."/>
            <person name="Ezra D."/>
            <person name="Gonzalez J."/>
            <person name="Henrissat B."/>
            <person name="Kuo A."/>
            <person name="Liang C."/>
            <person name="Lipzen A."/>
            <person name="Lutzoni F."/>
            <person name="Magnuson J."/>
            <person name="Mondo S."/>
            <person name="Nolan M."/>
            <person name="Ohm R."/>
            <person name="Pangilinan J."/>
            <person name="Park H.-J."/>
            <person name="Ramirez L."/>
            <person name="Alfaro M."/>
            <person name="Sun H."/>
            <person name="Tritt A."/>
            <person name="Yoshinaga Y."/>
            <person name="Zwiers L.-H."/>
            <person name="Turgeon B."/>
            <person name="Goodwin S."/>
            <person name="Spatafora J."/>
            <person name="Crous P."/>
            <person name="Grigoriev I."/>
        </authorList>
    </citation>
    <scope>NUCLEOTIDE SEQUENCE</scope>
    <source>
        <strain evidence="6">CBS 123094</strain>
    </source>
</reference>